<evidence type="ECO:0000256" key="5">
    <source>
        <dbReference type="ARBA" id="ARBA00022989"/>
    </source>
</evidence>
<accession>A0ABW0ERC1</accession>
<reference evidence="9" key="1">
    <citation type="journal article" date="2019" name="Int. J. Syst. Evol. Microbiol.">
        <title>The Global Catalogue of Microorganisms (GCM) 10K type strain sequencing project: providing services to taxonomists for standard genome sequencing and annotation.</title>
        <authorList>
            <consortium name="The Broad Institute Genomics Platform"/>
            <consortium name="The Broad Institute Genome Sequencing Center for Infectious Disease"/>
            <person name="Wu L."/>
            <person name="Ma J."/>
        </authorList>
    </citation>
    <scope>NUCLEOTIDE SEQUENCE [LARGE SCALE GENOMIC DNA]</scope>
    <source>
        <strain evidence="9">CCUG 59778</strain>
    </source>
</reference>
<keyword evidence="4" id="KW-0812">Transmembrane</keyword>
<dbReference type="RefSeq" id="WP_378249826.1">
    <property type="nucleotide sequence ID" value="NZ_JBHSKF010000013.1"/>
</dbReference>
<keyword evidence="5" id="KW-1133">Transmembrane helix</keyword>
<dbReference type="Proteomes" id="UP001596157">
    <property type="component" value="Unassembled WGS sequence"/>
</dbReference>
<evidence type="ECO:0000256" key="4">
    <source>
        <dbReference type="ARBA" id="ARBA00022692"/>
    </source>
</evidence>
<sequence length="166" mass="17906">MGAEGLIDAAMSLREKLAQLVGLWAGADPDGGEVAPHQNDMLGEPVAWAEAITAGLGRLTRPPAWGASFDPELGAEVSELIGAQPAHRRRRVPHVMKAFFESLPNELEEAAAIDGLSAYGILQRVVLPLSKAVIATMVLFYAVANWNSWFSAFLYVDRLDLFPVPP</sequence>
<keyword evidence="3" id="KW-1003">Cell membrane</keyword>
<evidence type="ECO:0000259" key="7">
    <source>
        <dbReference type="Pfam" id="PF00528"/>
    </source>
</evidence>
<dbReference type="SUPFAM" id="SSF161098">
    <property type="entry name" value="MetI-like"/>
    <property type="match status" value="1"/>
</dbReference>
<evidence type="ECO:0000256" key="1">
    <source>
        <dbReference type="ARBA" id="ARBA00004651"/>
    </source>
</evidence>
<evidence type="ECO:0000256" key="2">
    <source>
        <dbReference type="ARBA" id="ARBA00022448"/>
    </source>
</evidence>
<keyword evidence="6" id="KW-0472">Membrane</keyword>
<keyword evidence="2" id="KW-0813">Transport</keyword>
<gene>
    <name evidence="8" type="ORF">ACFPM7_23120</name>
</gene>
<protein>
    <submittedName>
        <fullName evidence="8">ABC transporter permease subunit</fullName>
    </submittedName>
</protein>
<comment type="subcellular location">
    <subcellularLocation>
        <location evidence="1">Cell membrane</location>
        <topology evidence="1">Multi-pass membrane protein</topology>
    </subcellularLocation>
</comment>
<evidence type="ECO:0000313" key="8">
    <source>
        <dbReference type="EMBL" id="MFC5289958.1"/>
    </source>
</evidence>
<evidence type="ECO:0000313" key="9">
    <source>
        <dbReference type="Proteomes" id="UP001596157"/>
    </source>
</evidence>
<dbReference type="Gene3D" id="1.10.3720.10">
    <property type="entry name" value="MetI-like"/>
    <property type="match status" value="1"/>
</dbReference>
<evidence type="ECO:0000256" key="6">
    <source>
        <dbReference type="ARBA" id="ARBA00023136"/>
    </source>
</evidence>
<dbReference type="InterPro" id="IPR035906">
    <property type="entry name" value="MetI-like_sf"/>
</dbReference>
<keyword evidence="9" id="KW-1185">Reference proteome</keyword>
<feature type="domain" description="ABC transmembrane type-1" evidence="7">
    <location>
        <begin position="95"/>
        <end position="147"/>
    </location>
</feature>
<evidence type="ECO:0000256" key="3">
    <source>
        <dbReference type="ARBA" id="ARBA00022475"/>
    </source>
</evidence>
<dbReference type="Pfam" id="PF00528">
    <property type="entry name" value="BPD_transp_1"/>
    <property type="match status" value="1"/>
</dbReference>
<dbReference type="InterPro" id="IPR000515">
    <property type="entry name" value="MetI-like"/>
</dbReference>
<dbReference type="PANTHER" id="PTHR43744:SF9">
    <property type="entry name" value="POLYGALACTURONAN_RHAMNOGALACTURONAN TRANSPORT SYSTEM PERMEASE PROTEIN YTCP"/>
    <property type="match status" value="1"/>
</dbReference>
<dbReference type="CDD" id="cd06261">
    <property type="entry name" value="TM_PBP2"/>
    <property type="match status" value="1"/>
</dbReference>
<name>A0ABW0ERC1_9PSEU</name>
<dbReference type="EMBL" id="JBHSKF010000013">
    <property type="protein sequence ID" value="MFC5289958.1"/>
    <property type="molecule type" value="Genomic_DNA"/>
</dbReference>
<comment type="caution">
    <text evidence="8">The sequence shown here is derived from an EMBL/GenBank/DDBJ whole genome shotgun (WGS) entry which is preliminary data.</text>
</comment>
<dbReference type="PANTHER" id="PTHR43744">
    <property type="entry name" value="ABC TRANSPORTER PERMEASE PROTEIN MG189-RELATED-RELATED"/>
    <property type="match status" value="1"/>
</dbReference>
<proteinExistence type="predicted"/>
<organism evidence="8 9">
    <name type="scientific">Actinokineospora guangxiensis</name>
    <dbReference type="NCBI Taxonomy" id="1490288"/>
    <lineage>
        <taxon>Bacteria</taxon>
        <taxon>Bacillati</taxon>
        <taxon>Actinomycetota</taxon>
        <taxon>Actinomycetes</taxon>
        <taxon>Pseudonocardiales</taxon>
        <taxon>Pseudonocardiaceae</taxon>
        <taxon>Actinokineospora</taxon>
    </lineage>
</organism>